<feature type="binding site" evidence="3">
    <location>
        <begin position="199"/>
        <end position="201"/>
    </location>
    <ligand>
        <name>NAD(+)</name>
        <dbReference type="ChEBI" id="CHEBI:57540"/>
    </ligand>
</feature>
<dbReference type="Gene3D" id="3.40.50.1220">
    <property type="entry name" value="TPP-binding domain"/>
    <property type="match status" value="1"/>
</dbReference>
<feature type="binding site" evidence="3">
    <location>
        <position position="60"/>
    </location>
    <ligand>
        <name>substrate</name>
    </ligand>
</feature>
<dbReference type="PANTHER" id="PTHR11085:SF4">
    <property type="entry name" value="NAD-DEPENDENT PROTEIN DEACYLASE"/>
    <property type="match status" value="1"/>
</dbReference>
<evidence type="ECO:0000256" key="3">
    <source>
        <dbReference type="HAMAP-Rule" id="MF_01121"/>
    </source>
</evidence>
<comment type="catalytic activity">
    <reaction evidence="3">
        <text>N(6)-succinyl-L-lysyl-[protein] + NAD(+) + H2O = 2''-O-succinyl-ADP-D-ribose + nicotinamide + L-lysyl-[protein]</text>
        <dbReference type="Rhea" id="RHEA:47668"/>
        <dbReference type="Rhea" id="RHEA-COMP:9752"/>
        <dbReference type="Rhea" id="RHEA-COMP:11877"/>
        <dbReference type="ChEBI" id="CHEBI:15377"/>
        <dbReference type="ChEBI" id="CHEBI:17154"/>
        <dbReference type="ChEBI" id="CHEBI:29969"/>
        <dbReference type="ChEBI" id="CHEBI:57540"/>
        <dbReference type="ChEBI" id="CHEBI:87830"/>
        <dbReference type="ChEBI" id="CHEBI:87832"/>
    </reaction>
</comment>
<dbReference type="Pfam" id="PF02146">
    <property type="entry name" value="SIR2"/>
    <property type="match status" value="1"/>
</dbReference>
<feature type="active site" description="Proton acceptor" evidence="3">
    <location>
        <position position="108"/>
    </location>
</feature>
<dbReference type="EMBL" id="AHTH01000002">
    <property type="protein sequence ID" value="EHR42577.1"/>
    <property type="molecule type" value="Genomic_DNA"/>
</dbReference>
<keyword evidence="3" id="KW-0963">Cytoplasm</keyword>
<sequence length="243" mass="26548">MNQQATKIVIISGAGISAESGLATFRDPDGLWQQYALEDLATPQAFARNPALVHRFYNSRRIQAAKAEPNAAHLAIAKLEQAFNVVVVTQNVDDLHERAGSSKVLHLHGKLNEARSSRNPNLIEVIGQRELKVGELAADGSALRPNIVWFGEEVPAMEPAIKEIASADKILVVGTSLQVYPAASLLFYARKGAEKVLINLEATDNDAGYQFIQGKAATEVPKLVEKWLAKQEWFDPKSKQTGI</sequence>
<dbReference type="InterPro" id="IPR050134">
    <property type="entry name" value="NAD-dep_sirtuin_deacylases"/>
</dbReference>
<comment type="caution">
    <text evidence="3 4">Lacks conserved residue(s) required for the propagation of feature annotation.</text>
</comment>
<dbReference type="PATRIC" id="fig|1129374.4.peg.55"/>
<comment type="function">
    <text evidence="3">NAD-dependent lysine deacetylase and desuccinylase that specifically removes acetyl and succinyl groups on target proteins. Modulates the activities of several proteins which are inactive in their acylated form.</text>
</comment>
<dbReference type="SUPFAM" id="SSF52467">
    <property type="entry name" value="DHS-like NAD/FAD-binding domain"/>
    <property type="match status" value="1"/>
</dbReference>
<feature type="binding site" evidence="3">
    <location>
        <position position="57"/>
    </location>
    <ligand>
        <name>substrate</name>
    </ligand>
</feature>
<evidence type="ECO:0000256" key="2">
    <source>
        <dbReference type="ARBA" id="ARBA00023027"/>
    </source>
</evidence>
<comment type="similarity">
    <text evidence="3">Belongs to the sirtuin family. Class III subfamily.</text>
</comment>
<dbReference type="InterPro" id="IPR029035">
    <property type="entry name" value="DHS-like_NAD/FAD-binding_dom"/>
</dbReference>
<evidence type="ECO:0000313" key="7">
    <source>
        <dbReference type="Proteomes" id="UP000012046"/>
    </source>
</evidence>
<protein>
    <recommendedName>
        <fullName evidence="3">NAD-dependent protein deacylase</fullName>
        <ecNumber evidence="3">2.3.1.286</ecNumber>
    </recommendedName>
    <alternativeName>
        <fullName evidence="3">Regulatory protein SIR2 homolog</fullName>
    </alternativeName>
</protein>
<comment type="domain">
    <text evidence="3">2 residues (Tyr-57 and Arg-60) present in a large hydrophobic pocket are probably involved in substrate specificity. They are important for desuccinylation activity, but dispensable for deacetylation activity.</text>
</comment>
<evidence type="ECO:0000256" key="4">
    <source>
        <dbReference type="PROSITE-ProRule" id="PRU00236"/>
    </source>
</evidence>
<dbReference type="GO" id="GO:0036055">
    <property type="term" value="F:protein-succinyllysine desuccinylase activity"/>
    <property type="evidence" value="ECO:0007669"/>
    <property type="project" value="UniProtKB-UniRule"/>
</dbReference>
<dbReference type="CDD" id="cd01412">
    <property type="entry name" value="SIRT5_Af1_CobB"/>
    <property type="match status" value="1"/>
</dbReference>
<dbReference type="Proteomes" id="UP000012046">
    <property type="component" value="Unassembled WGS sequence"/>
</dbReference>
<dbReference type="PROSITE" id="PS50305">
    <property type="entry name" value="SIRTUIN"/>
    <property type="match status" value="1"/>
</dbReference>
<dbReference type="STRING" id="1129374.AJE_00270"/>
<accession>H3Z9Q3</accession>
<feature type="binding site" evidence="3">
    <location>
        <position position="216"/>
    </location>
    <ligand>
        <name>NAD(+)</name>
        <dbReference type="ChEBI" id="CHEBI:57540"/>
    </ligand>
</feature>
<feature type="domain" description="Deacetylase sirtuin-type" evidence="5">
    <location>
        <begin position="1"/>
        <end position="230"/>
    </location>
</feature>
<organism evidence="6 7">
    <name type="scientific">Alishewanella jeotgali KCTC 22429</name>
    <dbReference type="NCBI Taxonomy" id="1129374"/>
    <lineage>
        <taxon>Bacteria</taxon>
        <taxon>Pseudomonadati</taxon>
        <taxon>Pseudomonadota</taxon>
        <taxon>Gammaproteobacteria</taxon>
        <taxon>Alteromonadales</taxon>
        <taxon>Alteromonadaceae</taxon>
        <taxon>Alishewanella</taxon>
    </lineage>
</organism>
<dbReference type="RefSeq" id="WP_008608612.1">
    <property type="nucleotide sequence ID" value="NZ_AHTH01000002.1"/>
</dbReference>
<keyword evidence="2 3" id="KW-0520">NAD</keyword>
<name>H3Z9Q3_9ALTE</name>
<dbReference type="InterPro" id="IPR026591">
    <property type="entry name" value="Sirtuin_cat_small_dom_sf"/>
</dbReference>
<proteinExistence type="inferred from homology"/>
<keyword evidence="1" id="KW-0808">Transferase</keyword>
<gene>
    <name evidence="3" type="primary">cobB</name>
    <name evidence="6" type="ORF">AJE_00270</name>
</gene>
<dbReference type="InterPro" id="IPR027546">
    <property type="entry name" value="Sirtuin_class_III"/>
</dbReference>
<dbReference type="eggNOG" id="COG0846">
    <property type="taxonomic scope" value="Bacteria"/>
</dbReference>
<dbReference type="GO" id="GO:0070403">
    <property type="term" value="F:NAD+ binding"/>
    <property type="evidence" value="ECO:0007669"/>
    <property type="project" value="UniProtKB-UniRule"/>
</dbReference>
<dbReference type="InterPro" id="IPR026590">
    <property type="entry name" value="Ssirtuin_cat_dom"/>
</dbReference>
<comment type="catalytic activity">
    <reaction evidence="3">
        <text>N(6)-acetyl-L-lysyl-[protein] + NAD(+) + H2O = 2''-O-acetyl-ADP-D-ribose + nicotinamide + L-lysyl-[protein]</text>
        <dbReference type="Rhea" id="RHEA:43636"/>
        <dbReference type="Rhea" id="RHEA-COMP:9752"/>
        <dbReference type="Rhea" id="RHEA-COMP:10731"/>
        <dbReference type="ChEBI" id="CHEBI:15377"/>
        <dbReference type="ChEBI" id="CHEBI:17154"/>
        <dbReference type="ChEBI" id="CHEBI:29969"/>
        <dbReference type="ChEBI" id="CHEBI:57540"/>
        <dbReference type="ChEBI" id="CHEBI:61930"/>
        <dbReference type="ChEBI" id="CHEBI:83767"/>
        <dbReference type="EC" id="2.3.1.286"/>
    </reaction>
</comment>
<dbReference type="GO" id="GO:0036054">
    <property type="term" value="F:protein-malonyllysine demalonylase activity"/>
    <property type="evidence" value="ECO:0007669"/>
    <property type="project" value="InterPro"/>
</dbReference>
<evidence type="ECO:0000313" key="6">
    <source>
        <dbReference type="EMBL" id="EHR42577.1"/>
    </source>
</evidence>
<evidence type="ECO:0000256" key="1">
    <source>
        <dbReference type="ARBA" id="ARBA00022679"/>
    </source>
</evidence>
<comment type="subcellular location">
    <subcellularLocation>
        <location evidence="3">Cytoplasm</location>
    </subcellularLocation>
</comment>
<dbReference type="HAMAP" id="MF_01121">
    <property type="entry name" value="Sirtuin_ClassIII"/>
    <property type="match status" value="1"/>
</dbReference>
<dbReference type="GO" id="GO:0005737">
    <property type="term" value="C:cytoplasm"/>
    <property type="evidence" value="ECO:0007669"/>
    <property type="project" value="UniProtKB-SubCell"/>
</dbReference>
<feature type="binding site" evidence="3">
    <location>
        <begin position="174"/>
        <end position="176"/>
    </location>
    <ligand>
        <name>NAD(+)</name>
        <dbReference type="ChEBI" id="CHEBI:57540"/>
    </ligand>
</feature>
<comment type="caution">
    <text evidence="6">The sequence shown here is derived from an EMBL/GenBank/DDBJ whole genome shotgun (WGS) entry which is preliminary data.</text>
</comment>
<feature type="binding site" evidence="3">
    <location>
        <begin position="90"/>
        <end position="93"/>
    </location>
    <ligand>
        <name>NAD(+)</name>
        <dbReference type="ChEBI" id="CHEBI:57540"/>
    </ligand>
</feature>
<feature type="binding site" evidence="3">
    <location>
        <begin position="13"/>
        <end position="32"/>
    </location>
    <ligand>
        <name>NAD(+)</name>
        <dbReference type="ChEBI" id="CHEBI:57540"/>
    </ligand>
</feature>
<dbReference type="AlphaFoldDB" id="H3Z9Q3"/>
<reference evidence="6 7" key="1">
    <citation type="journal article" date="2012" name="J. Bacteriol.">
        <title>Genome Sequence of Extracellular-Protease-Producing Alishewanella jeotgali Isolated from Traditional Korean Fermented Seafood.</title>
        <authorList>
            <person name="Jung J."/>
            <person name="Chun J."/>
            <person name="Park W."/>
        </authorList>
    </citation>
    <scope>NUCLEOTIDE SEQUENCE [LARGE SCALE GENOMIC DNA]</scope>
    <source>
        <strain evidence="6 7">KCTC 22429</strain>
    </source>
</reference>
<dbReference type="EC" id="2.3.1.286" evidence="3"/>
<dbReference type="PANTHER" id="PTHR11085">
    <property type="entry name" value="NAD-DEPENDENT PROTEIN DEACYLASE SIRTUIN-5, MITOCHONDRIAL-RELATED"/>
    <property type="match status" value="1"/>
</dbReference>
<dbReference type="InterPro" id="IPR003000">
    <property type="entry name" value="Sirtuin"/>
</dbReference>
<keyword evidence="7" id="KW-1185">Reference proteome</keyword>
<evidence type="ECO:0000259" key="5">
    <source>
        <dbReference type="PROSITE" id="PS50305"/>
    </source>
</evidence>
<dbReference type="Gene3D" id="3.30.1600.10">
    <property type="entry name" value="SIR2/SIRT2 'Small Domain"/>
    <property type="match status" value="1"/>
</dbReference>
<dbReference type="GO" id="GO:0017136">
    <property type="term" value="F:histone deacetylase activity, NAD-dependent"/>
    <property type="evidence" value="ECO:0007669"/>
    <property type="project" value="TreeGrafter"/>
</dbReference>